<dbReference type="RefSeq" id="WP_184282826.1">
    <property type="nucleotide sequence ID" value="NZ_BAAAPG010000001.1"/>
</dbReference>
<dbReference type="EMBL" id="JACHMU010000001">
    <property type="protein sequence ID" value="MBB5743093.1"/>
    <property type="molecule type" value="Genomic_DNA"/>
</dbReference>
<dbReference type="AlphaFoldDB" id="A0A7W9CCJ0"/>
<comment type="caution">
    <text evidence="1">The sequence shown here is derived from an EMBL/GenBank/DDBJ whole genome shotgun (WGS) entry which is preliminary data.</text>
</comment>
<dbReference type="Proteomes" id="UP000517712">
    <property type="component" value="Unassembled WGS sequence"/>
</dbReference>
<proteinExistence type="predicted"/>
<organism evidence="1 2">
    <name type="scientific">Microbacterium ginsengiterrae</name>
    <dbReference type="NCBI Taxonomy" id="546115"/>
    <lineage>
        <taxon>Bacteria</taxon>
        <taxon>Bacillati</taxon>
        <taxon>Actinomycetota</taxon>
        <taxon>Actinomycetes</taxon>
        <taxon>Micrococcales</taxon>
        <taxon>Microbacteriaceae</taxon>
        <taxon>Microbacterium</taxon>
    </lineage>
</organism>
<sequence>MTAIRARAGTDAGGWIEVPILADDAERGRWAGAVVDAIARAHGDRFDAEAAPVIRQVMTEIAGDRDASDLLVLTFLPTTRPIAATARVRLMDPPPLEWWRSRGFSLSRIHTAGAGHGMLATRTLEDDVVGERVVAHQAAFVFVDGDVGVVVYTEPTAAVVFDRAQEGLLEIVGSLTLEYDDGRAFLGERAVDLPGDDVDTWNIGSHVVA</sequence>
<reference evidence="1 2" key="1">
    <citation type="submission" date="2020-08" db="EMBL/GenBank/DDBJ databases">
        <title>Sequencing the genomes of 1000 actinobacteria strains.</title>
        <authorList>
            <person name="Klenk H.-P."/>
        </authorList>
    </citation>
    <scope>NUCLEOTIDE SEQUENCE [LARGE SCALE GENOMIC DNA]</scope>
    <source>
        <strain evidence="1 2">DSM 24823</strain>
    </source>
</reference>
<evidence type="ECO:0000313" key="1">
    <source>
        <dbReference type="EMBL" id="MBB5743093.1"/>
    </source>
</evidence>
<gene>
    <name evidence="1" type="ORF">HD600_001590</name>
</gene>
<evidence type="ECO:0000313" key="2">
    <source>
        <dbReference type="Proteomes" id="UP000517712"/>
    </source>
</evidence>
<keyword evidence="2" id="KW-1185">Reference proteome</keyword>
<name>A0A7W9CCJ0_9MICO</name>
<accession>A0A7W9CCJ0</accession>
<protein>
    <submittedName>
        <fullName evidence="1">Uncharacterized protein</fullName>
    </submittedName>
</protein>